<dbReference type="EMBL" id="JAGYWB010000006">
    <property type="protein sequence ID" value="KAI0520023.1"/>
    <property type="molecule type" value="Genomic_DNA"/>
</dbReference>
<dbReference type="OrthoDB" id="15356at2759"/>
<evidence type="ECO:0000256" key="2">
    <source>
        <dbReference type="ARBA" id="ARBA00022448"/>
    </source>
</evidence>
<evidence type="ECO:0000256" key="5">
    <source>
        <dbReference type="ARBA" id="ARBA00022989"/>
    </source>
</evidence>
<protein>
    <recommendedName>
        <fullName evidence="11">Yos1-like protein</fullName>
    </recommendedName>
</protein>
<name>A0A8T3BX11_DENNO</name>
<evidence type="ECO:0000313" key="9">
    <source>
        <dbReference type="EMBL" id="KAI0520023.1"/>
    </source>
</evidence>
<dbReference type="GO" id="GO:0030134">
    <property type="term" value="C:COPII-coated ER to Golgi transport vesicle"/>
    <property type="evidence" value="ECO:0007669"/>
    <property type="project" value="TreeGrafter"/>
</dbReference>
<evidence type="ECO:0000256" key="3">
    <source>
        <dbReference type="ARBA" id="ARBA00022692"/>
    </source>
</evidence>
<reference evidence="9" key="1">
    <citation type="journal article" date="2022" name="Front. Genet.">
        <title>Chromosome-Scale Assembly of the Dendrobium nobile Genome Provides Insights Into the Molecular Mechanism of the Biosynthesis of the Medicinal Active Ingredient of Dendrobium.</title>
        <authorList>
            <person name="Xu Q."/>
            <person name="Niu S.-C."/>
            <person name="Li K.-L."/>
            <person name="Zheng P.-J."/>
            <person name="Zhang X.-J."/>
            <person name="Jia Y."/>
            <person name="Liu Y."/>
            <person name="Niu Y.-X."/>
            <person name="Yu L.-H."/>
            <person name="Chen D.-F."/>
            <person name="Zhang G.-Q."/>
        </authorList>
    </citation>
    <scope>NUCLEOTIDE SEQUENCE</scope>
    <source>
        <tissue evidence="9">Leaf</tissue>
    </source>
</reference>
<evidence type="ECO:0008006" key="11">
    <source>
        <dbReference type="Google" id="ProtNLM"/>
    </source>
</evidence>
<keyword evidence="4" id="KW-0653">Protein transport</keyword>
<evidence type="ECO:0000256" key="6">
    <source>
        <dbReference type="ARBA" id="ARBA00023136"/>
    </source>
</evidence>
<proteinExistence type="inferred from homology"/>
<evidence type="ECO:0000256" key="1">
    <source>
        <dbReference type="ARBA" id="ARBA00004370"/>
    </source>
</evidence>
<sequence length="180" mass="19725">MTVTTAAVPGNTTWHSGQWRHAATRCSDRRDSGSWVAVRHGSGIAGSDNMRVAASRVGDAMQELARWEAGSRVISRCRDCTSRFFGSFVAVRLRSFDDISTEMGLWTLFEGFMLLANALAILNEDRFLGPRGWSFSEVSAGGRSKSLKGQLIGLIYATQYLRVPLIILNLIIVVVKLVSG</sequence>
<dbReference type="Proteomes" id="UP000829196">
    <property type="component" value="Unassembled WGS sequence"/>
</dbReference>
<dbReference type="Pfam" id="PF08571">
    <property type="entry name" value="Yos1"/>
    <property type="match status" value="1"/>
</dbReference>
<dbReference type="AlphaFoldDB" id="A0A8T3BX11"/>
<comment type="caution">
    <text evidence="9">The sequence shown here is derived from an EMBL/GenBank/DDBJ whole genome shotgun (WGS) entry which is preliminary data.</text>
</comment>
<dbReference type="PANTHER" id="PTHR15858:SF0">
    <property type="entry name" value="IMMEDIATE EARLY RESPONSE 3-INTERACTING PROTEIN 1"/>
    <property type="match status" value="1"/>
</dbReference>
<evidence type="ECO:0000256" key="7">
    <source>
        <dbReference type="ARBA" id="ARBA00024203"/>
    </source>
</evidence>
<dbReference type="GO" id="GO:0005789">
    <property type="term" value="C:endoplasmic reticulum membrane"/>
    <property type="evidence" value="ECO:0007669"/>
    <property type="project" value="TreeGrafter"/>
</dbReference>
<feature type="transmembrane region" description="Helical" evidence="8">
    <location>
        <begin position="151"/>
        <end position="175"/>
    </location>
</feature>
<evidence type="ECO:0000256" key="4">
    <source>
        <dbReference type="ARBA" id="ARBA00022927"/>
    </source>
</evidence>
<dbReference type="InterPro" id="IPR013880">
    <property type="entry name" value="Yos1"/>
</dbReference>
<evidence type="ECO:0000313" key="10">
    <source>
        <dbReference type="Proteomes" id="UP000829196"/>
    </source>
</evidence>
<keyword evidence="3 8" id="KW-0812">Transmembrane</keyword>
<keyword evidence="6 8" id="KW-0472">Membrane</keyword>
<gene>
    <name evidence="9" type="ORF">KFK09_007488</name>
</gene>
<keyword evidence="2" id="KW-0813">Transport</keyword>
<dbReference type="GO" id="GO:0000139">
    <property type="term" value="C:Golgi membrane"/>
    <property type="evidence" value="ECO:0007669"/>
    <property type="project" value="TreeGrafter"/>
</dbReference>
<accession>A0A8T3BX11</accession>
<organism evidence="9 10">
    <name type="scientific">Dendrobium nobile</name>
    <name type="common">Orchid</name>
    <dbReference type="NCBI Taxonomy" id="94219"/>
    <lineage>
        <taxon>Eukaryota</taxon>
        <taxon>Viridiplantae</taxon>
        <taxon>Streptophyta</taxon>
        <taxon>Embryophyta</taxon>
        <taxon>Tracheophyta</taxon>
        <taxon>Spermatophyta</taxon>
        <taxon>Magnoliopsida</taxon>
        <taxon>Liliopsida</taxon>
        <taxon>Asparagales</taxon>
        <taxon>Orchidaceae</taxon>
        <taxon>Epidendroideae</taxon>
        <taxon>Malaxideae</taxon>
        <taxon>Dendrobiinae</taxon>
        <taxon>Dendrobium</taxon>
    </lineage>
</organism>
<keyword evidence="5 8" id="KW-1133">Transmembrane helix</keyword>
<comment type="similarity">
    <text evidence="7">Belongs to the YOS1 family.</text>
</comment>
<dbReference type="GO" id="GO:0006888">
    <property type="term" value="P:endoplasmic reticulum to Golgi vesicle-mediated transport"/>
    <property type="evidence" value="ECO:0007669"/>
    <property type="project" value="TreeGrafter"/>
</dbReference>
<dbReference type="GO" id="GO:0015031">
    <property type="term" value="P:protein transport"/>
    <property type="evidence" value="ECO:0007669"/>
    <property type="project" value="UniProtKB-KW"/>
</dbReference>
<evidence type="ECO:0000256" key="8">
    <source>
        <dbReference type="SAM" id="Phobius"/>
    </source>
</evidence>
<comment type="subcellular location">
    <subcellularLocation>
        <location evidence="1">Membrane</location>
    </subcellularLocation>
</comment>
<keyword evidence="10" id="KW-1185">Reference proteome</keyword>
<dbReference type="PANTHER" id="PTHR15858">
    <property type="entry name" value="IMMEDIATE EARLY RESPONSE 3-INTERACTING PROTEIN 1"/>
    <property type="match status" value="1"/>
</dbReference>